<comment type="catalytic activity">
    <reaction evidence="7">
        <text>Preferential cleavage: (Ac)2-L-Lys-D-Ala-|-D-Ala. Also transpeptidation of peptidyl-alanyl moieties that are N-acyl substituents of D-alanine.</text>
        <dbReference type="EC" id="3.4.16.4"/>
    </reaction>
</comment>
<keyword evidence="5" id="KW-0378">Hydrolase</keyword>
<gene>
    <name evidence="12" type="ORF">H9800_02665</name>
</gene>
<evidence type="ECO:0000256" key="5">
    <source>
        <dbReference type="ARBA" id="ARBA00022801"/>
    </source>
</evidence>
<evidence type="ECO:0000256" key="7">
    <source>
        <dbReference type="ARBA" id="ARBA00034000"/>
    </source>
</evidence>
<dbReference type="GO" id="GO:0008658">
    <property type="term" value="F:penicillin binding"/>
    <property type="evidence" value="ECO:0007669"/>
    <property type="project" value="InterPro"/>
</dbReference>
<feature type="transmembrane region" description="Helical" evidence="10">
    <location>
        <begin position="7"/>
        <end position="29"/>
    </location>
</feature>
<dbReference type="InterPro" id="IPR050396">
    <property type="entry name" value="Glycosyltr_51/Transpeptidase"/>
</dbReference>
<dbReference type="SMART" id="SM00740">
    <property type="entry name" value="PASTA"/>
    <property type="match status" value="2"/>
</dbReference>
<evidence type="ECO:0000256" key="10">
    <source>
        <dbReference type="SAM" id="Phobius"/>
    </source>
</evidence>
<dbReference type="Pfam" id="PF00912">
    <property type="entry name" value="Transgly"/>
    <property type="match status" value="1"/>
</dbReference>
<dbReference type="EMBL" id="DXAM01000040">
    <property type="protein sequence ID" value="HJA03747.1"/>
    <property type="molecule type" value="Genomic_DNA"/>
</dbReference>
<proteinExistence type="predicted"/>
<dbReference type="CDD" id="cd06577">
    <property type="entry name" value="PASTA_pknB"/>
    <property type="match status" value="2"/>
</dbReference>
<dbReference type="Gene3D" id="1.10.3810.10">
    <property type="entry name" value="Biosynthetic peptidoglycan transglycosylase-like"/>
    <property type="match status" value="1"/>
</dbReference>
<dbReference type="InterPro" id="IPR023346">
    <property type="entry name" value="Lysozyme-like_dom_sf"/>
</dbReference>
<comment type="caution">
    <text evidence="12">The sequence shown here is derived from an EMBL/GenBank/DDBJ whole genome shotgun (WGS) entry which is preliminary data.</text>
</comment>
<accession>A0A9D2H4F5</accession>
<evidence type="ECO:0000256" key="2">
    <source>
        <dbReference type="ARBA" id="ARBA00022670"/>
    </source>
</evidence>
<keyword evidence="4" id="KW-0808">Transferase</keyword>
<dbReference type="PANTHER" id="PTHR32282:SF33">
    <property type="entry name" value="PEPTIDOGLYCAN GLYCOSYLTRANSFERASE"/>
    <property type="match status" value="1"/>
</dbReference>
<dbReference type="Proteomes" id="UP000824220">
    <property type="component" value="Unassembled WGS sequence"/>
</dbReference>
<evidence type="ECO:0000256" key="1">
    <source>
        <dbReference type="ARBA" id="ARBA00022645"/>
    </source>
</evidence>
<evidence type="ECO:0000313" key="12">
    <source>
        <dbReference type="EMBL" id="HJA03747.1"/>
    </source>
</evidence>
<dbReference type="InterPro" id="IPR036950">
    <property type="entry name" value="PBP_transglycosylase"/>
</dbReference>
<keyword evidence="6" id="KW-0511">Multifunctional enzyme</keyword>
<keyword evidence="10" id="KW-0812">Transmembrane</keyword>
<evidence type="ECO:0000256" key="3">
    <source>
        <dbReference type="ARBA" id="ARBA00022676"/>
    </source>
</evidence>
<dbReference type="PROSITE" id="PS51178">
    <property type="entry name" value="PASTA"/>
    <property type="match status" value="2"/>
</dbReference>
<keyword evidence="10" id="KW-0472">Membrane</keyword>
<evidence type="ECO:0000256" key="6">
    <source>
        <dbReference type="ARBA" id="ARBA00023268"/>
    </source>
</evidence>
<dbReference type="InterPro" id="IPR001264">
    <property type="entry name" value="Glyco_trans_51"/>
</dbReference>
<feature type="region of interest" description="Disordered" evidence="9">
    <location>
        <begin position="820"/>
        <end position="865"/>
    </location>
</feature>
<dbReference type="InterPro" id="IPR012338">
    <property type="entry name" value="Beta-lactam/transpept-like"/>
</dbReference>
<dbReference type="GO" id="GO:0030288">
    <property type="term" value="C:outer membrane-bounded periplasmic space"/>
    <property type="evidence" value="ECO:0007669"/>
    <property type="project" value="TreeGrafter"/>
</dbReference>
<dbReference type="Gene3D" id="3.30.10.20">
    <property type="match status" value="2"/>
</dbReference>
<feature type="domain" description="PASTA" evidence="11">
    <location>
        <begin position="719"/>
        <end position="783"/>
    </location>
</feature>
<evidence type="ECO:0000256" key="9">
    <source>
        <dbReference type="SAM" id="MobiDB-lite"/>
    </source>
</evidence>
<evidence type="ECO:0000256" key="8">
    <source>
        <dbReference type="ARBA" id="ARBA00049902"/>
    </source>
</evidence>
<protein>
    <submittedName>
        <fullName evidence="12">Transglycosylase domain-containing protein</fullName>
    </submittedName>
</protein>
<dbReference type="InterPro" id="IPR001460">
    <property type="entry name" value="PCN-bd_Tpept"/>
</dbReference>
<dbReference type="GO" id="GO:0009252">
    <property type="term" value="P:peptidoglycan biosynthetic process"/>
    <property type="evidence" value="ECO:0007669"/>
    <property type="project" value="TreeGrafter"/>
</dbReference>
<keyword evidence="3" id="KW-0328">Glycosyltransferase</keyword>
<dbReference type="PANTHER" id="PTHR32282">
    <property type="entry name" value="BINDING PROTEIN TRANSPEPTIDASE, PUTATIVE-RELATED"/>
    <property type="match status" value="1"/>
</dbReference>
<dbReference type="GO" id="GO:0009002">
    <property type="term" value="F:serine-type D-Ala-D-Ala carboxypeptidase activity"/>
    <property type="evidence" value="ECO:0007669"/>
    <property type="project" value="UniProtKB-EC"/>
</dbReference>
<keyword evidence="10" id="KW-1133">Transmembrane helix</keyword>
<sequence length="865" mass="91858">MPHAKRTFGGVLGGVIGLVGLSAIAGILVTATVTPAIAVSGYAASSAISLFDSLPGNLQVDRPMEPTTIYAPTGEGEDDYYELASFYDQNREPVEYDEVSQYVYDALLSTEDPRYYEHGGVDLIGTGRALLSNAVTDTTQGGSSISQQYVKGVQVQTCERTATDQETLADCAEDATTASGTEGYQRKLQEMRYAITIEQDYSKEQILIGYLNLVNFGGSTYGIEAAAQRYFSKSAKDVNLNEAATLAGIVNYPSTLRLDQPDNEANGKENGYELTKKRRDQVLSRMLTEGTITQEKYDETIEQPIEPKLKNRTQGCAAAGGTAYFCQYVKNTILHDDRYTDAFGETPEERSDLLTRGGLDIYTTLDNNLQYEAQQSMARNVETHRDGMDLGAAAVQIDAHTGNILSLAQNTLFNESSETGPGETSLVYAADFTHGRSTGFSAGSTYKMFTIIDWLENGRSANEYLDGRVGQTLPFSCGEMTSSYTTSRGDNFGNNGGSINSVRNFTGLSLNTGFYAMASQLDVCEIHNVADRMGVSLGNGDPISELPGHETAFSVVGSANIAPVDMASAYATVANGGVHCEPTAILRADGPDGEELPIPETECERVLDENVAATTAYTMSRVMEGGQTGSGANVGDGIPTFGKTGTHEGIQSWMIQTTSNVTSAAWIGNASGGARNGQGDLFNNGLDGIRYTMSREIQAAANAKYGGEAFPEPDPGLTKVVEKDVPNVSGMSVEEATSVLRGQGFQVRTGDEVPGEQDKGRVESTNPSGTAPAGSLITLLISDGKGSIEVPDVSGMSPGKAYSELFELGLRVELTACKTNPDAPAGGRVTSTDPAAGTQVEDGATVKINREASRCNASADDGDDD</sequence>
<comment type="catalytic activity">
    <reaction evidence="8">
        <text>[GlcNAc-(1-&gt;4)-Mur2Ac(oyl-L-Ala-gamma-D-Glu-L-Lys-D-Ala-D-Ala)](n)-di-trans,octa-cis-undecaprenyl diphosphate + beta-D-GlcNAc-(1-&gt;4)-Mur2Ac(oyl-L-Ala-gamma-D-Glu-L-Lys-D-Ala-D-Ala)-di-trans,octa-cis-undecaprenyl diphosphate = [GlcNAc-(1-&gt;4)-Mur2Ac(oyl-L-Ala-gamma-D-Glu-L-Lys-D-Ala-D-Ala)](n+1)-di-trans,octa-cis-undecaprenyl diphosphate + di-trans,octa-cis-undecaprenyl diphosphate + H(+)</text>
        <dbReference type="Rhea" id="RHEA:23708"/>
        <dbReference type="Rhea" id="RHEA-COMP:9602"/>
        <dbReference type="Rhea" id="RHEA-COMP:9603"/>
        <dbReference type="ChEBI" id="CHEBI:15378"/>
        <dbReference type="ChEBI" id="CHEBI:58405"/>
        <dbReference type="ChEBI" id="CHEBI:60033"/>
        <dbReference type="ChEBI" id="CHEBI:78435"/>
        <dbReference type="EC" id="2.4.99.28"/>
    </reaction>
</comment>
<organism evidence="12 13">
    <name type="scientific">Candidatus Microbacterium stercoravium</name>
    <dbReference type="NCBI Taxonomy" id="2838697"/>
    <lineage>
        <taxon>Bacteria</taxon>
        <taxon>Bacillati</taxon>
        <taxon>Actinomycetota</taxon>
        <taxon>Actinomycetes</taxon>
        <taxon>Micrococcales</taxon>
        <taxon>Microbacteriaceae</taxon>
        <taxon>Microbacterium</taxon>
    </lineage>
</organism>
<dbReference type="SUPFAM" id="SSF53955">
    <property type="entry name" value="Lysozyme-like"/>
    <property type="match status" value="1"/>
</dbReference>
<name>A0A9D2H4F5_9MICO</name>
<dbReference type="InterPro" id="IPR005543">
    <property type="entry name" value="PASTA_dom"/>
</dbReference>
<feature type="domain" description="PASTA" evidence="11">
    <location>
        <begin position="784"/>
        <end position="852"/>
    </location>
</feature>
<dbReference type="GO" id="GO:0008955">
    <property type="term" value="F:peptidoglycan glycosyltransferase activity"/>
    <property type="evidence" value="ECO:0007669"/>
    <property type="project" value="UniProtKB-EC"/>
</dbReference>
<reference evidence="12" key="1">
    <citation type="journal article" date="2021" name="PeerJ">
        <title>Extensive microbial diversity within the chicken gut microbiome revealed by metagenomics and culture.</title>
        <authorList>
            <person name="Gilroy R."/>
            <person name="Ravi A."/>
            <person name="Getino M."/>
            <person name="Pursley I."/>
            <person name="Horton D.L."/>
            <person name="Alikhan N.F."/>
            <person name="Baker D."/>
            <person name="Gharbi K."/>
            <person name="Hall N."/>
            <person name="Watson M."/>
            <person name="Adriaenssens E.M."/>
            <person name="Foster-Nyarko E."/>
            <person name="Jarju S."/>
            <person name="Secka A."/>
            <person name="Antonio M."/>
            <person name="Oren A."/>
            <person name="Chaudhuri R.R."/>
            <person name="La Ragione R."/>
            <person name="Hildebrand F."/>
            <person name="Pallen M.J."/>
        </authorList>
    </citation>
    <scope>NUCLEOTIDE SEQUENCE</scope>
    <source>
        <strain evidence="12">ChiHjej8B7-3636</strain>
    </source>
</reference>
<keyword evidence="1" id="KW-0121">Carboxypeptidase</keyword>
<dbReference type="Pfam" id="PF00905">
    <property type="entry name" value="Transpeptidase"/>
    <property type="match status" value="1"/>
</dbReference>
<keyword evidence="2" id="KW-0645">Protease</keyword>
<dbReference type="SUPFAM" id="SSF56601">
    <property type="entry name" value="beta-lactamase/transpeptidase-like"/>
    <property type="match status" value="1"/>
</dbReference>
<dbReference type="GO" id="GO:0006508">
    <property type="term" value="P:proteolysis"/>
    <property type="evidence" value="ECO:0007669"/>
    <property type="project" value="UniProtKB-KW"/>
</dbReference>
<evidence type="ECO:0000259" key="11">
    <source>
        <dbReference type="PROSITE" id="PS51178"/>
    </source>
</evidence>
<dbReference type="Gene3D" id="3.40.710.10">
    <property type="entry name" value="DD-peptidase/beta-lactamase superfamily"/>
    <property type="match status" value="1"/>
</dbReference>
<evidence type="ECO:0000313" key="13">
    <source>
        <dbReference type="Proteomes" id="UP000824220"/>
    </source>
</evidence>
<dbReference type="Pfam" id="PF03793">
    <property type="entry name" value="PASTA"/>
    <property type="match status" value="2"/>
</dbReference>
<evidence type="ECO:0000256" key="4">
    <source>
        <dbReference type="ARBA" id="ARBA00022679"/>
    </source>
</evidence>
<reference evidence="12" key="2">
    <citation type="submission" date="2021-04" db="EMBL/GenBank/DDBJ databases">
        <authorList>
            <person name="Gilroy R."/>
        </authorList>
    </citation>
    <scope>NUCLEOTIDE SEQUENCE</scope>
    <source>
        <strain evidence="12">ChiHjej8B7-3636</strain>
    </source>
</reference>
<feature type="region of interest" description="Disordered" evidence="9">
    <location>
        <begin position="749"/>
        <end position="773"/>
    </location>
</feature>
<dbReference type="AlphaFoldDB" id="A0A9D2H4F5"/>